<dbReference type="EMBL" id="CAJHJG010005196">
    <property type="protein sequence ID" value="CAD6948383.1"/>
    <property type="molecule type" value="Genomic_DNA"/>
</dbReference>
<dbReference type="AlphaFoldDB" id="A0A177VA85"/>
<protein>
    <recommendedName>
        <fullName evidence="6">Ig-like domain-containing protein</fullName>
    </recommendedName>
</protein>
<gene>
    <name evidence="3" type="ORF">A4X03_0g2877</name>
    <name evidence="2" type="ORF">JKIAZH3_G8551</name>
</gene>
<reference evidence="3" key="2">
    <citation type="journal article" date="2019" name="IMA Fungus">
        <title>Genome sequencing and comparison of five Tilletia species to identify candidate genes for the detection of regulated species infecting wheat.</title>
        <authorList>
            <person name="Nguyen H.D.T."/>
            <person name="Sultana T."/>
            <person name="Kesanakurti P."/>
            <person name="Hambleton S."/>
        </authorList>
    </citation>
    <scope>NUCLEOTIDE SEQUENCE</scope>
    <source>
        <strain evidence="3">DAOMC 238032</strain>
    </source>
</reference>
<evidence type="ECO:0000313" key="3">
    <source>
        <dbReference type="EMBL" id="KAE8261903.1"/>
    </source>
</evidence>
<comment type="caution">
    <text evidence="3">The sequence shown here is derived from an EMBL/GenBank/DDBJ whole genome shotgun (WGS) entry which is preliminary data.</text>
</comment>
<reference evidence="2" key="3">
    <citation type="submission" date="2020-10" db="EMBL/GenBank/DDBJ databases">
        <authorList>
            <person name="Sedaghatjoo S."/>
        </authorList>
    </citation>
    <scope>NUCLEOTIDE SEQUENCE</scope>
    <source>
        <strain evidence="2">AZH3</strain>
    </source>
</reference>
<dbReference type="Proteomes" id="UP000077671">
    <property type="component" value="Unassembled WGS sequence"/>
</dbReference>
<proteinExistence type="predicted"/>
<evidence type="ECO:0000313" key="2">
    <source>
        <dbReference type="EMBL" id="CAD6948383.1"/>
    </source>
</evidence>
<evidence type="ECO:0000313" key="5">
    <source>
        <dbReference type="Proteomes" id="UP000836402"/>
    </source>
</evidence>
<keyword evidence="5" id="KW-1185">Reference proteome</keyword>
<feature type="signal peptide" evidence="1">
    <location>
        <begin position="1"/>
        <end position="23"/>
    </location>
</feature>
<keyword evidence="1" id="KW-0732">Signal</keyword>
<dbReference type="EMBL" id="LWDD02000305">
    <property type="protein sequence ID" value="KAE8261903.1"/>
    <property type="molecule type" value="Genomic_DNA"/>
</dbReference>
<organism evidence="3 4">
    <name type="scientific">Tilletia caries</name>
    <name type="common">wheat bunt fungus</name>
    <dbReference type="NCBI Taxonomy" id="13290"/>
    <lineage>
        <taxon>Eukaryota</taxon>
        <taxon>Fungi</taxon>
        <taxon>Dikarya</taxon>
        <taxon>Basidiomycota</taxon>
        <taxon>Ustilaginomycotina</taxon>
        <taxon>Exobasidiomycetes</taxon>
        <taxon>Tilletiales</taxon>
        <taxon>Tilletiaceae</taxon>
        <taxon>Tilletia</taxon>
    </lineage>
</organism>
<feature type="chain" id="PRO_5044550278" description="Ig-like domain-containing protein" evidence="1">
    <location>
        <begin position="24"/>
        <end position="426"/>
    </location>
</feature>
<evidence type="ECO:0000256" key="1">
    <source>
        <dbReference type="SAM" id="SignalP"/>
    </source>
</evidence>
<accession>A0A177VA85</accession>
<sequence length="426" mass="44849">MRFIAASIIGLAIASSAPGVAEAHKVELKCSTVNVGGTKTRTKFLPTHTCHKTIIVRPIATVESTHTPKARTRTKVAVTVATQVVSANARTAVVTSTSTKFSVLVPTTTVTNAPFKPTSTEYEILPPTTTISSMITSYTLEAPAPTLVAPVPRGLHDDNDGDEADGDDNDGITLVPRNQLRMNYDGYPGANPGAQSGSRGVSPRALRGKQIICTPHVKVTTTVTKKAKVTVTETKRAHRPTVTITSTATGTVTSTRYPAGVTSIVTKARKLTLTANTITATVKPTDPKVTVTKTLDVHADPPTQTTVVDLYSVCDPVGQFPLRTWTPDASTPYQDPFSTGITPDAPTCCQSIAGSPGSVTWAWVQTPPDANYVTGTCYGLGLNFAYKPTNDDLESQCVAENPGTMIGIIPGDNEVGGLLQCGQSTN</sequence>
<evidence type="ECO:0008006" key="6">
    <source>
        <dbReference type="Google" id="ProtNLM"/>
    </source>
</evidence>
<reference evidence="3" key="1">
    <citation type="submission" date="2016-04" db="EMBL/GenBank/DDBJ databases">
        <authorList>
            <person name="Nguyen H.D."/>
            <person name="Kesanakurti P."/>
            <person name="Cullis J."/>
            <person name="Levesque C.A."/>
            <person name="Hambleton S."/>
        </authorList>
    </citation>
    <scope>NUCLEOTIDE SEQUENCE</scope>
    <source>
        <strain evidence="3">DAOMC 238032</strain>
    </source>
</reference>
<name>A0A177VA85_9BASI</name>
<dbReference type="Proteomes" id="UP000836402">
    <property type="component" value="Unassembled WGS sequence"/>
</dbReference>
<evidence type="ECO:0000313" key="4">
    <source>
        <dbReference type="Proteomes" id="UP000077671"/>
    </source>
</evidence>